<gene>
    <name evidence="2" type="ORF">DFR87_05500</name>
</gene>
<evidence type="ECO:0000313" key="2">
    <source>
        <dbReference type="EMBL" id="AWS00577.1"/>
    </source>
</evidence>
<dbReference type="Proteomes" id="UP000247586">
    <property type="component" value="Chromosome"/>
</dbReference>
<reference evidence="3" key="3">
    <citation type="submission" date="2020-03" db="EMBL/GenBank/DDBJ databases">
        <title>Sequencing and Assembly of Multiple Reported Metal-Biooxidizing Members of the Extremely Thermoacidophilic Archaeal Family Sulfolobaceae.</title>
        <authorList>
            <person name="Counts J.A."/>
            <person name="Kelly R.M."/>
        </authorList>
    </citation>
    <scope>NUCLEOTIDE SEQUENCE [LARGE SCALE GENOMIC DNA]</scope>
    <source>
        <strain evidence="3">HO1-1</strain>
    </source>
</reference>
<reference evidence="2 3" key="1">
    <citation type="submission" date="2018-05" db="EMBL/GenBank/DDBJ databases">
        <title>Complete Genome Sequences of Extremely Thermoacidophilic, Metal-Mobilizing Type-Strain Members of the Archaeal Family Sulfolobaceae: Acidianus brierleyi DSM-1651T, Acidianus sulfidivorans DSM-18786T, Metallosphaera hakonensis DSM-7519T, and Metallosphaera prunae DSM-10039T.</title>
        <authorList>
            <person name="Counts J.A."/>
            <person name="Kelly R.M."/>
        </authorList>
    </citation>
    <scope>NUCLEOTIDE SEQUENCE [LARGE SCALE GENOMIC DNA]</scope>
    <source>
        <strain evidence="2 3">HO1-1</strain>
    </source>
</reference>
<dbReference type="Pfam" id="PF18894">
    <property type="entry name" value="PhageMetallopep"/>
    <property type="match status" value="1"/>
</dbReference>
<organism evidence="2 3">
    <name type="scientific">Metallosphaera hakonensis JCM 8857 = DSM 7519</name>
    <dbReference type="NCBI Taxonomy" id="1293036"/>
    <lineage>
        <taxon>Archaea</taxon>
        <taxon>Thermoproteota</taxon>
        <taxon>Thermoprotei</taxon>
        <taxon>Sulfolobales</taxon>
        <taxon>Sulfolobaceae</taxon>
        <taxon>Metallosphaera</taxon>
    </lineage>
</organism>
<keyword evidence="3" id="KW-1185">Reference proteome</keyword>
<sequence>MKFSLADDVRNIASMINNKLQMGVDLDKVVFIRSYGSKTKAYARTFSLPSQWRYVLETNTLYIVEVISERYDSLSCQDKAYVLTHELMHIPSNMSGGLRNHSYSGFSKLKHLLRKLEIPKEC</sequence>
<dbReference type="EMBL" id="CP029287">
    <property type="protein sequence ID" value="AWS00577.1"/>
    <property type="molecule type" value="Genomic_DNA"/>
</dbReference>
<evidence type="ECO:0000259" key="1">
    <source>
        <dbReference type="Pfam" id="PF18894"/>
    </source>
</evidence>
<dbReference type="STRING" id="1293036.GCA_001315825_01051"/>
<feature type="domain" description="Putative phage metallopeptidase" evidence="1">
    <location>
        <begin position="2"/>
        <end position="108"/>
    </location>
</feature>
<dbReference type="KEGG" id="mhk:DFR87_05500"/>
<evidence type="ECO:0000313" key="3">
    <source>
        <dbReference type="Proteomes" id="UP000247586"/>
    </source>
</evidence>
<proteinExistence type="predicted"/>
<reference evidence="3" key="2">
    <citation type="submission" date="2020-03" db="EMBL/GenBank/DDBJ databases">
        <title>Complete Genome Sequences of Extremely Thermoacidophilic, Metal-Mobilizing Type-Strain Members of the Archaeal Family Sulfolobaceae: Acidianus brierleyi DSM-1651T, Acidianus sulfidivorans DSM-18786T, Metallosphaera hakonensis DSM-7519T, and Metallosphaera prunae DSM-10039T.</title>
        <authorList>
            <person name="Counts J.A."/>
            <person name="Kelly R.M."/>
        </authorList>
    </citation>
    <scope>NUCLEOTIDE SEQUENCE [LARGE SCALE GENOMIC DNA]</scope>
    <source>
        <strain evidence="3">HO1-1</strain>
    </source>
</reference>
<name>A0A2U9IX41_9CREN</name>
<dbReference type="InterPro" id="IPR043998">
    <property type="entry name" value="Put_Metallopep"/>
</dbReference>
<accession>A0A2U9IX41</accession>
<protein>
    <submittedName>
        <fullName evidence="2">Metallopeptidase</fullName>
    </submittedName>
</protein>
<dbReference type="AlphaFoldDB" id="A0A2U9IX41"/>